<dbReference type="Pfam" id="PF20815">
    <property type="entry name" value="GIY_YIG_2"/>
    <property type="match status" value="1"/>
</dbReference>
<dbReference type="InterPro" id="IPR035901">
    <property type="entry name" value="GIY-YIG_endonuc_sf"/>
</dbReference>
<dbReference type="Proteomes" id="UP000199039">
    <property type="component" value="Unassembled WGS sequence"/>
</dbReference>
<proteinExistence type="predicted"/>
<name>A0A1G6PR80_9MICO</name>
<reference evidence="2 3" key="1">
    <citation type="submission" date="2016-09" db="EMBL/GenBank/DDBJ databases">
        <authorList>
            <person name="Capua I."/>
            <person name="De Benedictis P."/>
            <person name="Joannis T."/>
            <person name="Lombin L.H."/>
            <person name="Cattoli G."/>
        </authorList>
    </citation>
    <scope>NUCLEOTIDE SEQUENCE [LARGE SCALE GENOMIC DNA]</scope>
    <source>
        <strain evidence="2 3">ISLP-3</strain>
    </source>
</reference>
<dbReference type="AlphaFoldDB" id="A0A1G6PR80"/>
<dbReference type="RefSeq" id="WP_093183393.1">
    <property type="nucleotide sequence ID" value="NZ_FMYH01000004.1"/>
</dbReference>
<dbReference type="Gene3D" id="3.40.1440.10">
    <property type="entry name" value="GIY-YIG endonuclease"/>
    <property type="match status" value="1"/>
</dbReference>
<organism evidence="2 3">
    <name type="scientific">Sanguibacter gelidistatuariae</name>
    <dbReference type="NCBI Taxonomy" id="1814289"/>
    <lineage>
        <taxon>Bacteria</taxon>
        <taxon>Bacillati</taxon>
        <taxon>Actinomycetota</taxon>
        <taxon>Actinomycetes</taxon>
        <taxon>Micrococcales</taxon>
        <taxon>Sanguibacteraceae</taxon>
        <taxon>Sanguibacter</taxon>
    </lineage>
</organism>
<dbReference type="InterPro" id="IPR000305">
    <property type="entry name" value="GIY-YIG_endonuc"/>
</dbReference>
<sequence>MTVSWPWASVPAPTFTPATSIAAHEIPSSPGVYAWVHDDEVVYLGVAASGLRSRIRTHLGTAADLSRSAFRRSVAGHVLTTPAASSRKRLSTLDVKDLAVVNAWVRECSLGWIETTNADEARELEDTLLSKHRPPLNKQ</sequence>
<evidence type="ECO:0000313" key="2">
    <source>
        <dbReference type="EMBL" id="SDC82481.1"/>
    </source>
</evidence>
<dbReference type="EMBL" id="FMYH01000004">
    <property type="protein sequence ID" value="SDC82481.1"/>
    <property type="molecule type" value="Genomic_DNA"/>
</dbReference>
<accession>A0A1G6PR80</accession>
<dbReference type="PROSITE" id="PS50164">
    <property type="entry name" value="GIY_YIG"/>
    <property type="match status" value="1"/>
</dbReference>
<feature type="domain" description="GIY-YIG" evidence="1">
    <location>
        <begin position="28"/>
        <end position="138"/>
    </location>
</feature>
<evidence type="ECO:0000259" key="1">
    <source>
        <dbReference type="PROSITE" id="PS50164"/>
    </source>
</evidence>
<gene>
    <name evidence="2" type="ORF">SAMN05216410_2330</name>
</gene>
<evidence type="ECO:0000313" key="3">
    <source>
        <dbReference type="Proteomes" id="UP000199039"/>
    </source>
</evidence>
<dbReference type="InterPro" id="IPR049311">
    <property type="entry name" value="GIY_YIG_cat"/>
</dbReference>
<keyword evidence="3" id="KW-1185">Reference proteome</keyword>
<dbReference type="OrthoDB" id="5190670at2"/>
<protein>
    <recommendedName>
        <fullName evidence="1">GIY-YIG domain-containing protein</fullName>
    </recommendedName>
</protein>